<dbReference type="Pfam" id="PF09827">
    <property type="entry name" value="CRISPR_Cas2"/>
    <property type="match status" value="1"/>
</dbReference>
<keyword evidence="5 9" id="KW-0255">Endonuclease</keyword>
<protein>
    <recommendedName>
        <fullName evidence="9">CRISPR-associated endoribonuclease Cas2</fullName>
        <ecNumber evidence="9">3.1.-.-</ecNumber>
    </recommendedName>
</protein>
<dbReference type="Gene3D" id="3.30.70.240">
    <property type="match status" value="1"/>
</dbReference>
<dbReference type="HAMAP" id="MF_01471">
    <property type="entry name" value="Cas2"/>
    <property type="match status" value="1"/>
</dbReference>
<proteinExistence type="inferred from homology"/>
<evidence type="ECO:0000256" key="2">
    <source>
        <dbReference type="ARBA" id="ARBA00009959"/>
    </source>
</evidence>
<dbReference type="CDD" id="cd09725">
    <property type="entry name" value="Cas2_I_II_III"/>
    <property type="match status" value="1"/>
</dbReference>
<organism evidence="11 12">
    <name type="scientific">Microcystis aeruginosa NIES-2521</name>
    <dbReference type="NCBI Taxonomy" id="2303983"/>
    <lineage>
        <taxon>Bacteria</taxon>
        <taxon>Bacillati</taxon>
        <taxon>Cyanobacteriota</taxon>
        <taxon>Cyanophyceae</taxon>
        <taxon>Oscillatoriophycideae</taxon>
        <taxon>Chroococcales</taxon>
        <taxon>Microcystaceae</taxon>
        <taxon>Microcystis</taxon>
    </lineage>
</organism>
<comment type="caution">
    <text evidence="11">The sequence shown here is derived from an EMBL/GenBank/DDBJ whole genome shotgun (WGS) entry which is preliminary data.</text>
</comment>
<dbReference type="GO" id="GO:0043571">
    <property type="term" value="P:maintenance of CRISPR repeat elements"/>
    <property type="evidence" value="ECO:0007669"/>
    <property type="project" value="UniProtKB-UniRule"/>
</dbReference>
<evidence type="ECO:0000256" key="6">
    <source>
        <dbReference type="ARBA" id="ARBA00022801"/>
    </source>
</evidence>
<evidence type="ECO:0000313" key="12">
    <source>
        <dbReference type="Proteomes" id="UP000324689"/>
    </source>
</evidence>
<keyword evidence="6 9" id="KW-0378">Hydrolase</keyword>
<dbReference type="GO" id="GO:0051607">
    <property type="term" value="P:defense response to virus"/>
    <property type="evidence" value="ECO:0007669"/>
    <property type="project" value="UniProtKB-UniRule"/>
</dbReference>
<keyword evidence="4 9" id="KW-0479">Metal-binding</keyword>
<evidence type="ECO:0000256" key="8">
    <source>
        <dbReference type="ARBA" id="ARBA00023118"/>
    </source>
</evidence>
<accession>A0A5A5RWE1</accession>
<dbReference type="Proteomes" id="UP000324689">
    <property type="component" value="Unassembled WGS sequence"/>
</dbReference>
<keyword evidence="8 9" id="KW-0051">Antiviral defense</keyword>
<feature type="binding site" evidence="9">
    <location>
        <position position="8"/>
    </location>
    <ligand>
        <name>Mg(2+)</name>
        <dbReference type="ChEBI" id="CHEBI:18420"/>
        <note>catalytic</note>
    </ligand>
</feature>
<dbReference type="InterPro" id="IPR019199">
    <property type="entry name" value="Virulence_VapD/CRISPR_Cas2"/>
</dbReference>
<dbReference type="SUPFAM" id="SSF143430">
    <property type="entry name" value="TTP0101/SSO1404-like"/>
    <property type="match status" value="1"/>
</dbReference>
<evidence type="ECO:0000313" key="11">
    <source>
        <dbReference type="EMBL" id="GCA80913.1"/>
    </source>
</evidence>
<sequence>MLVLIVYDIPDNKRRTKLSNFLEGYGKRVQFSVFECFLSLAEMRELYEKVKKKVKPEEDNVRFYWLSKDATSKTLTIGSKHPEPPPQYYVI</sequence>
<keyword evidence="3 9" id="KW-0540">Nuclease</keyword>
<dbReference type="GO" id="GO:0004521">
    <property type="term" value="F:RNA endonuclease activity"/>
    <property type="evidence" value="ECO:0007669"/>
    <property type="project" value="UniProtKB-UniRule"/>
</dbReference>
<dbReference type="GO" id="GO:0046872">
    <property type="term" value="F:metal ion binding"/>
    <property type="evidence" value="ECO:0007669"/>
    <property type="project" value="UniProtKB-UniRule"/>
</dbReference>
<comment type="similarity">
    <text evidence="2 9 10">Belongs to the CRISPR-associated endoribonuclease Cas2 protein family.</text>
</comment>
<evidence type="ECO:0000256" key="9">
    <source>
        <dbReference type="HAMAP-Rule" id="MF_01471"/>
    </source>
</evidence>
<gene>
    <name evidence="11" type="primary">cas2_1</name>
    <name evidence="9" type="synonym">cas2</name>
    <name evidence="11" type="ORF">MiTs_02922</name>
</gene>
<reference evidence="11 12" key="1">
    <citation type="submission" date="2018-09" db="EMBL/GenBank/DDBJ databases">
        <title>Evolutionary history of phycoerythrin pigmentation in the water bloom-forming cyanobacterium Microcystis aeruginosa.</title>
        <authorList>
            <person name="Tanabe Y."/>
            <person name="Tanabe Y."/>
            <person name="Yamaguchi H."/>
        </authorList>
    </citation>
    <scope>NUCLEOTIDE SEQUENCE [LARGE SCALE GENOMIC DNA]</scope>
    <source>
        <strain evidence="11 12">NIES-2521</strain>
    </source>
</reference>
<evidence type="ECO:0000256" key="1">
    <source>
        <dbReference type="ARBA" id="ARBA00001946"/>
    </source>
</evidence>
<dbReference type="AlphaFoldDB" id="A0A5A5RWE1"/>
<comment type="function">
    <text evidence="9">CRISPR (clustered regularly interspaced short palindromic repeat), is an adaptive immune system that provides protection against mobile genetic elements (viruses, transposable elements and conjugative plasmids). CRISPR clusters contain sequences complementary to antecedent mobile elements and target invading nucleic acids. CRISPR clusters are transcribed and processed into CRISPR RNA (crRNA). Functions as a ssRNA-specific endoribonuclease. Involved in the integration of spacer DNA into the CRISPR cassette.</text>
</comment>
<dbReference type="PIRSF" id="PIRSF032582">
    <property type="entry name" value="Cas2"/>
    <property type="match status" value="1"/>
</dbReference>
<dbReference type="NCBIfam" id="TIGR01573">
    <property type="entry name" value="cas2"/>
    <property type="match status" value="1"/>
</dbReference>
<comment type="subunit">
    <text evidence="9">Homodimer, forms a heterotetramer with a Cas1 homodimer.</text>
</comment>
<dbReference type="GO" id="GO:0016787">
    <property type="term" value="F:hydrolase activity"/>
    <property type="evidence" value="ECO:0007669"/>
    <property type="project" value="UniProtKB-KW"/>
</dbReference>
<comment type="cofactor">
    <cofactor evidence="1 9">
        <name>Mg(2+)</name>
        <dbReference type="ChEBI" id="CHEBI:18420"/>
    </cofactor>
</comment>
<dbReference type="PANTHER" id="PTHR34405:SF3">
    <property type="entry name" value="CRISPR-ASSOCIATED ENDORIBONUCLEASE CAS2 3"/>
    <property type="match status" value="1"/>
</dbReference>
<dbReference type="EC" id="3.1.-.-" evidence="9"/>
<keyword evidence="7 9" id="KW-0460">Magnesium</keyword>
<dbReference type="PANTHER" id="PTHR34405">
    <property type="entry name" value="CRISPR-ASSOCIATED ENDORIBONUCLEASE CAS2"/>
    <property type="match status" value="1"/>
</dbReference>
<name>A0A5A5RWE1_MICAE</name>
<dbReference type="EMBL" id="BHVQ01000039">
    <property type="protein sequence ID" value="GCA80913.1"/>
    <property type="molecule type" value="Genomic_DNA"/>
</dbReference>
<dbReference type="InterPro" id="IPR021127">
    <property type="entry name" value="CRISPR_associated_Cas2"/>
</dbReference>
<evidence type="ECO:0000256" key="4">
    <source>
        <dbReference type="ARBA" id="ARBA00022723"/>
    </source>
</evidence>
<evidence type="ECO:0000256" key="7">
    <source>
        <dbReference type="ARBA" id="ARBA00022842"/>
    </source>
</evidence>
<dbReference type="RefSeq" id="WP_002757558.1">
    <property type="nucleotide sequence ID" value="NZ_BHVQ01000039.1"/>
</dbReference>
<evidence type="ECO:0000256" key="5">
    <source>
        <dbReference type="ARBA" id="ARBA00022759"/>
    </source>
</evidence>
<evidence type="ECO:0000256" key="3">
    <source>
        <dbReference type="ARBA" id="ARBA00022722"/>
    </source>
</evidence>
<evidence type="ECO:0000256" key="10">
    <source>
        <dbReference type="PIRNR" id="PIRNR032582"/>
    </source>
</evidence>